<comment type="caution">
    <text evidence="1">The sequence shown here is derived from an EMBL/GenBank/DDBJ whole genome shotgun (WGS) entry which is preliminary data.</text>
</comment>
<proteinExistence type="predicted"/>
<protein>
    <submittedName>
        <fullName evidence="1">8542_t:CDS:1</fullName>
    </submittedName>
</protein>
<dbReference type="EMBL" id="CAJVPQ010000034">
    <property type="protein sequence ID" value="CAG8438962.1"/>
    <property type="molecule type" value="Genomic_DNA"/>
</dbReference>
<name>A0A9N8YQ93_9GLOM</name>
<evidence type="ECO:0000313" key="1">
    <source>
        <dbReference type="EMBL" id="CAG8438962.1"/>
    </source>
</evidence>
<reference evidence="1" key="1">
    <citation type="submission" date="2021-06" db="EMBL/GenBank/DDBJ databases">
        <authorList>
            <person name="Kallberg Y."/>
            <person name="Tangrot J."/>
            <person name="Rosling A."/>
        </authorList>
    </citation>
    <scope>NUCLEOTIDE SEQUENCE</scope>
    <source>
        <strain evidence="1">UK204</strain>
    </source>
</reference>
<dbReference type="AlphaFoldDB" id="A0A9N8YQ93"/>
<gene>
    <name evidence="1" type="ORF">FCALED_LOCUS363</name>
</gene>
<organism evidence="1 2">
    <name type="scientific">Funneliformis caledonium</name>
    <dbReference type="NCBI Taxonomy" id="1117310"/>
    <lineage>
        <taxon>Eukaryota</taxon>
        <taxon>Fungi</taxon>
        <taxon>Fungi incertae sedis</taxon>
        <taxon>Mucoromycota</taxon>
        <taxon>Glomeromycotina</taxon>
        <taxon>Glomeromycetes</taxon>
        <taxon>Glomerales</taxon>
        <taxon>Glomeraceae</taxon>
        <taxon>Funneliformis</taxon>
    </lineage>
</organism>
<dbReference type="Proteomes" id="UP000789570">
    <property type="component" value="Unassembled WGS sequence"/>
</dbReference>
<keyword evidence="2" id="KW-1185">Reference proteome</keyword>
<sequence>MLPSQNLMVPVEYPPKDDFENNRQLNVIASAILLDESLVKRWKENEYTEICSDTNNLVITGALLILFPPSPPSGWLYPTADDVKFRLTKLIELGFKLDDKSLVDALQISKISWIFTAISFGMFSPQFEAVNLIFHFFSVFLKSHQGSQKIIIFKYPKIKVCEHQRINLP</sequence>
<dbReference type="OrthoDB" id="2438013at2759"/>
<evidence type="ECO:0000313" key="2">
    <source>
        <dbReference type="Proteomes" id="UP000789570"/>
    </source>
</evidence>
<accession>A0A9N8YQ93</accession>